<dbReference type="EMBL" id="CP001055">
    <property type="protein sequence ID" value="ACC97824.1"/>
    <property type="molecule type" value="Genomic_DNA"/>
</dbReference>
<evidence type="ECO:0000259" key="1">
    <source>
        <dbReference type="PROSITE" id="PS51704"/>
    </source>
</evidence>
<dbReference type="HOGENOM" id="CLU_030006_3_5_0"/>
<dbReference type="GO" id="GO:0008889">
    <property type="term" value="F:glycerophosphodiester phosphodiesterase activity"/>
    <property type="evidence" value="ECO:0007669"/>
    <property type="project" value="UniProtKB-EC"/>
</dbReference>
<feature type="domain" description="GP-PDE" evidence="1">
    <location>
        <begin position="1"/>
        <end position="224"/>
    </location>
</feature>
<protein>
    <submittedName>
        <fullName evidence="2">Glycerophosphodiester phosphodiesterase</fullName>
        <ecNumber evidence="2">3.1.4.46</ecNumber>
    </submittedName>
</protein>
<dbReference type="Gene3D" id="3.20.20.190">
    <property type="entry name" value="Phosphatidylinositol (PI) phosphodiesterase"/>
    <property type="match status" value="1"/>
</dbReference>
<sequence>MKIIAHRGAPLLAPENTLKSFRLAKESGLVYFELDVHLSKDGQLVVTHDESLKRVTGRDAFVKDLDYKEIFSLDAGEGEKIPLLAEVMKVLGEDTVLNIEIKTDITAYPGIEEKVLSSVKTLWVDWSERVIISSFNFNTLINVRALDETVKIGLLTREFNAEQAERLKAFSLNMSYKRITKDIVNKAKEMGLEVWIYTINNREIFAQMKELGADAVFTDNPYLV</sequence>
<dbReference type="KEGG" id="emi:Emin_0262"/>
<dbReference type="STRING" id="445932.Emin_0262"/>
<evidence type="ECO:0000313" key="3">
    <source>
        <dbReference type="Proteomes" id="UP000001029"/>
    </source>
</evidence>
<dbReference type="Proteomes" id="UP000001029">
    <property type="component" value="Chromosome"/>
</dbReference>
<dbReference type="EC" id="3.1.4.46" evidence="2"/>
<accession>B2KB65</accession>
<dbReference type="PANTHER" id="PTHR46211">
    <property type="entry name" value="GLYCEROPHOSPHORYL DIESTER PHOSPHODIESTERASE"/>
    <property type="match status" value="1"/>
</dbReference>
<reference evidence="2 3" key="1">
    <citation type="journal article" date="2009" name="Appl. Environ. Microbiol.">
        <title>Genomic analysis of 'Elusimicrobium minutum,' the first cultivated representative of the phylum 'Elusimicrobia' (formerly termite group 1).</title>
        <authorList>
            <person name="Herlemann D.P.R."/>
            <person name="Geissinger O."/>
            <person name="Ikeda-Ohtsubo W."/>
            <person name="Kunin V."/>
            <person name="Sun H."/>
            <person name="Lapidus A."/>
            <person name="Hugenholtz P."/>
            <person name="Brune A."/>
        </authorList>
    </citation>
    <scope>NUCLEOTIDE SEQUENCE [LARGE SCALE GENOMIC DNA]</scope>
    <source>
        <strain evidence="2 3">Pei191</strain>
    </source>
</reference>
<dbReference type="PANTHER" id="PTHR46211:SF1">
    <property type="entry name" value="GLYCEROPHOSPHODIESTER PHOSPHODIESTERASE, CYTOPLASMIC"/>
    <property type="match status" value="1"/>
</dbReference>
<dbReference type="PROSITE" id="PS51704">
    <property type="entry name" value="GP_PDE"/>
    <property type="match status" value="1"/>
</dbReference>
<dbReference type="GO" id="GO:0006629">
    <property type="term" value="P:lipid metabolic process"/>
    <property type="evidence" value="ECO:0007669"/>
    <property type="project" value="InterPro"/>
</dbReference>
<evidence type="ECO:0000313" key="2">
    <source>
        <dbReference type="EMBL" id="ACC97824.1"/>
    </source>
</evidence>
<dbReference type="Pfam" id="PF03009">
    <property type="entry name" value="GDPD"/>
    <property type="match status" value="1"/>
</dbReference>
<organism evidence="2 3">
    <name type="scientific">Elusimicrobium minutum (strain Pei191)</name>
    <dbReference type="NCBI Taxonomy" id="445932"/>
    <lineage>
        <taxon>Bacteria</taxon>
        <taxon>Pseudomonadati</taxon>
        <taxon>Elusimicrobiota</taxon>
        <taxon>Elusimicrobia</taxon>
        <taxon>Elusimicrobiales</taxon>
        <taxon>Elusimicrobiaceae</taxon>
        <taxon>Elusimicrobium</taxon>
    </lineage>
</organism>
<keyword evidence="3" id="KW-1185">Reference proteome</keyword>
<dbReference type="SUPFAM" id="SSF51695">
    <property type="entry name" value="PLC-like phosphodiesterases"/>
    <property type="match status" value="1"/>
</dbReference>
<dbReference type="AlphaFoldDB" id="B2KB65"/>
<name>B2KB65_ELUMP</name>
<proteinExistence type="predicted"/>
<dbReference type="InterPro" id="IPR017946">
    <property type="entry name" value="PLC-like_Pdiesterase_TIM-brl"/>
</dbReference>
<gene>
    <name evidence="2" type="ordered locus">Emin_0262</name>
</gene>
<dbReference type="RefSeq" id="WP_012414439.1">
    <property type="nucleotide sequence ID" value="NC_010644.1"/>
</dbReference>
<dbReference type="InterPro" id="IPR030395">
    <property type="entry name" value="GP_PDE_dom"/>
</dbReference>
<keyword evidence="2" id="KW-0378">Hydrolase</keyword>